<dbReference type="RefSeq" id="XP_009517920.1">
    <property type="nucleotide sequence ID" value="XM_009519625.1"/>
</dbReference>
<feature type="transmembrane region" description="Helical" evidence="1">
    <location>
        <begin position="52"/>
        <end position="72"/>
    </location>
</feature>
<proteinExistence type="predicted"/>
<keyword evidence="1" id="KW-1133">Transmembrane helix</keyword>
<name>G4YNT7_PHYSP</name>
<feature type="transmembrane region" description="Helical" evidence="1">
    <location>
        <begin position="84"/>
        <end position="105"/>
    </location>
</feature>
<dbReference type="SMR" id="G4YNT7"/>
<keyword evidence="3" id="KW-1185">Reference proteome</keyword>
<evidence type="ECO:0000313" key="3">
    <source>
        <dbReference type="Proteomes" id="UP000002640"/>
    </source>
</evidence>
<dbReference type="AlphaFoldDB" id="G4YNT7"/>
<gene>
    <name evidence="2" type="ORF">PHYSODRAFT_468186</name>
</gene>
<keyword evidence="1" id="KW-0812">Transmembrane</keyword>
<dbReference type="InParanoid" id="G4YNT7"/>
<organism evidence="2 3">
    <name type="scientific">Phytophthora sojae (strain P6497)</name>
    <name type="common">Soybean stem and root rot agent</name>
    <name type="synonym">Phytophthora megasperma f. sp. glycines</name>
    <dbReference type="NCBI Taxonomy" id="1094619"/>
    <lineage>
        <taxon>Eukaryota</taxon>
        <taxon>Sar</taxon>
        <taxon>Stramenopiles</taxon>
        <taxon>Oomycota</taxon>
        <taxon>Peronosporomycetes</taxon>
        <taxon>Peronosporales</taxon>
        <taxon>Peronosporaceae</taxon>
        <taxon>Phytophthora</taxon>
    </lineage>
</organism>
<reference evidence="2 3" key="1">
    <citation type="journal article" date="2006" name="Science">
        <title>Phytophthora genome sequences uncover evolutionary origins and mechanisms of pathogenesis.</title>
        <authorList>
            <person name="Tyler B.M."/>
            <person name="Tripathy S."/>
            <person name="Zhang X."/>
            <person name="Dehal P."/>
            <person name="Jiang R.H."/>
            <person name="Aerts A."/>
            <person name="Arredondo F.D."/>
            <person name="Baxter L."/>
            <person name="Bensasson D."/>
            <person name="Beynon J.L."/>
            <person name="Chapman J."/>
            <person name="Damasceno C.M."/>
            <person name="Dorrance A.E."/>
            <person name="Dou D."/>
            <person name="Dickerman A.W."/>
            <person name="Dubchak I.L."/>
            <person name="Garbelotto M."/>
            <person name="Gijzen M."/>
            <person name="Gordon S.G."/>
            <person name="Govers F."/>
            <person name="Grunwald N.J."/>
            <person name="Huang W."/>
            <person name="Ivors K.L."/>
            <person name="Jones R.W."/>
            <person name="Kamoun S."/>
            <person name="Krampis K."/>
            <person name="Lamour K.H."/>
            <person name="Lee M.K."/>
            <person name="McDonald W.H."/>
            <person name="Medina M."/>
            <person name="Meijer H.J."/>
            <person name="Nordberg E.K."/>
            <person name="Maclean D.J."/>
            <person name="Ospina-Giraldo M.D."/>
            <person name="Morris P.F."/>
            <person name="Phuntumart V."/>
            <person name="Putnam N.H."/>
            <person name="Rash S."/>
            <person name="Rose J.K."/>
            <person name="Sakihama Y."/>
            <person name="Salamov A.A."/>
            <person name="Savidor A."/>
            <person name="Scheuring C.F."/>
            <person name="Smith B.M."/>
            <person name="Sobral B.W."/>
            <person name="Terry A."/>
            <person name="Torto-Alalibo T.A."/>
            <person name="Win J."/>
            <person name="Xu Z."/>
            <person name="Zhang H."/>
            <person name="Grigoriev I.V."/>
            <person name="Rokhsar D.S."/>
            <person name="Boore J.L."/>
        </authorList>
    </citation>
    <scope>NUCLEOTIDE SEQUENCE [LARGE SCALE GENOMIC DNA]</scope>
    <source>
        <strain evidence="2 3">P6497</strain>
    </source>
</reference>
<dbReference type="KEGG" id="psoj:PHYSODRAFT_468186"/>
<dbReference type="Proteomes" id="UP000002640">
    <property type="component" value="Unassembled WGS sequence"/>
</dbReference>
<evidence type="ECO:0000313" key="2">
    <source>
        <dbReference type="EMBL" id="EGZ30645.1"/>
    </source>
</evidence>
<evidence type="ECO:0000256" key="1">
    <source>
        <dbReference type="SAM" id="Phobius"/>
    </source>
</evidence>
<accession>G4YNT7</accession>
<protein>
    <submittedName>
        <fullName evidence="2">Uncharacterized protein</fullName>
    </submittedName>
</protein>
<dbReference type="EMBL" id="JH159151">
    <property type="protein sequence ID" value="EGZ30645.1"/>
    <property type="molecule type" value="Genomic_DNA"/>
</dbReference>
<keyword evidence="1" id="KW-0472">Membrane</keyword>
<feature type="transmembrane region" description="Helical" evidence="1">
    <location>
        <begin position="21"/>
        <end position="40"/>
    </location>
</feature>
<dbReference type="GeneID" id="20653659"/>
<sequence>MILLVFGRKPFERNSPCRQHLGRFLRFLIAFLALAVTSPFCKVVYDLVPVHYYAFAAVLLPVVGLAAEQFLIKATKELEVFIPTIIAFSVDLLTALFVSVCISASPPIHVSILFIGVDLAQLWLEYREVSAHANTVLEFIRKQQSSEGKNTGDNSAVRGKLLARMIAVTRNPKTFKLAWKNSVRLWACLPHPLARDQRDQLRVLEASRFEEYQKILSHRQESQPRKVTVTFKLEWQQSYRRTPSSGSTHSAPQGKPFIVEGLQLLFQCEYLVLVEYVECIIPVVFTVYKSILQQLPNVVFYPVGAGKWGVRSMGNTLALAALEAASLVLLHHLLHRKFGFSPFYQLGFVLETQIHMVQMRLFLEFVVLLQFELEHLGVDFTFRFEWLRGNS</sequence>